<evidence type="ECO:0008006" key="3">
    <source>
        <dbReference type="Google" id="ProtNLM"/>
    </source>
</evidence>
<dbReference type="EMBL" id="PPGH01000019">
    <property type="protein sequence ID" value="PQJ96999.1"/>
    <property type="molecule type" value="Genomic_DNA"/>
</dbReference>
<proteinExistence type="predicted"/>
<dbReference type="AlphaFoldDB" id="A0A2S7XTD7"/>
<dbReference type="Proteomes" id="UP000239936">
    <property type="component" value="Unassembled WGS sequence"/>
</dbReference>
<evidence type="ECO:0000313" key="2">
    <source>
        <dbReference type="Proteomes" id="UP000239936"/>
    </source>
</evidence>
<sequence>MKIKFSRHAARRAKLYGIQLSVVEQIIRETNLIIGDQEIIRHIPDMNYPVKIVVAVKNELITVITNYPLKKGT</sequence>
<evidence type="ECO:0000313" key="1">
    <source>
        <dbReference type="EMBL" id="PQJ96999.1"/>
    </source>
</evidence>
<protein>
    <recommendedName>
        <fullName evidence="3">DUF4258 domain-containing protein</fullName>
    </recommendedName>
</protein>
<organism evidence="1 2">
    <name type="scientific">Chromatium okenii</name>
    <dbReference type="NCBI Taxonomy" id="61644"/>
    <lineage>
        <taxon>Bacteria</taxon>
        <taxon>Pseudomonadati</taxon>
        <taxon>Pseudomonadota</taxon>
        <taxon>Gammaproteobacteria</taxon>
        <taxon>Chromatiales</taxon>
        <taxon>Chromatiaceae</taxon>
        <taxon>Chromatium</taxon>
    </lineage>
</organism>
<gene>
    <name evidence="1" type="ORF">CXB77_04565</name>
</gene>
<reference evidence="1 2" key="1">
    <citation type="submission" date="2018-01" db="EMBL/GenBank/DDBJ databases">
        <title>The complete genome sequence of Chromatium okenii LaCa, a purple sulfur bacterium with a turbulent life.</title>
        <authorList>
            <person name="Luedin S.M."/>
            <person name="Liechti N."/>
            <person name="Storelli N."/>
            <person name="Danza F."/>
            <person name="Wittwer M."/>
            <person name="Pothier J.F."/>
            <person name="Tonolla M.A."/>
        </authorList>
    </citation>
    <scope>NUCLEOTIDE SEQUENCE [LARGE SCALE GENOMIC DNA]</scope>
    <source>
        <strain evidence="1 2">LaCa</strain>
    </source>
</reference>
<comment type="caution">
    <text evidence="1">The sequence shown here is derived from an EMBL/GenBank/DDBJ whole genome shotgun (WGS) entry which is preliminary data.</text>
</comment>
<accession>A0A2S7XTD7</accession>
<keyword evidence="2" id="KW-1185">Reference proteome</keyword>
<dbReference type="RefSeq" id="WP_105072979.1">
    <property type="nucleotide sequence ID" value="NZ_JAFLKP010000066.1"/>
</dbReference>
<name>A0A2S7XTD7_9GAMM</name>
<dbReference type="OrthoDB" id="3078577at2"/>